<dbReference type="PANTHER" id="PTHR11439">
    <property type="entry name" value="GAG-POL-RELATED RETROTRANSPOSON"/>
    <property type="match status" value="1"/>
</dbReference>
<protein>
    <recommendedName>
        <fullName evidence="3">Retrovirus-related Pol polyprotein from transposon RE1</fullName>
    </recommendedName>
</protein>
<evidence type="ECO:0000313" key="1">
    <source>
        <dbReference type="EMBL" id="GAA0183620.1"/>
    </source>
</evidence>
<reference evidence="1 2" key="1">
    <citation type="submission" date="2024-01" db="EMBL/GenBank/DDBJ databases">
        <title>The complete chloroplast genome sequence of Lithospermum erythrorhizon: insights into the phylogenetic relationship among Boraginaceae species and the maternal lineages of purple gromwells.</title>
        <authorList>
            <person name="Okada T."/>
            <person name="Watanabe K."/>
        </authorList>
    </citation>
    <scope>NUCLEOTIDE SEQUENCE [LARGE SCALE GENOMIC DNA]</scope>
</reference>
<organism evidence="1 2">
    <name type="scientific">Lithospermum erythrorhizon</name>
    <name type="common">Purple gromwell</name>
    <name type="synonym">Lithospermum officinale var. erythrorhizon</name>
    <dbReference type="NCBI Taxonomy" id="34254"/>
    <lineage>
        <taxon>Eukaryota</taxon>
        <taxon>Viridiplantae</taxon>
        <taxon>Streptophyta</taxon>
        <taxon>Embryophyta</taxon>
        <taxon>Tracheophyta</taxon>
        <taxon>Spermatophyta</taxon>
        <taxon>Magnoliopsida</taxon>
        <taxon>eudicotyledons</taxon>
        <taxon>Gunneridae</taxon>
        <taxon>Pentapetalae</taxon>
        <taxon>asterids</taxon>
        <taxon>lamiids</taxon>
        <taxon>Boraginales</taxon>
        <taxon>Boraginaceae</taxon>
        <taxon>Boraginoideae</taxon>
        <taxon>Lithospermeae</taxon>
        <taxon>Lithospermum</taxon>
    </lineage>
</organism>
<proteinExistence type="predicted"/>
<dbReference type="Proteomes" id="UP001454036">
    <property type="component" value="Unassembled WGS sequence"/>
</dbReference>
<evidence type="ECO:0000313" key="2">
    <source>
        <dbReference type="Proteomes" id="UP001454036"/>
    </source>
</evidence>
<evidence type="ECO:0008006" key="3">
    <source>
        <dbReference type="Google" id="ProtNLM"/>
    </source>
</evidence>
<sequence length="169" mass="19053">MLESNPVCNPIVPGTKVDRDARGKLVNETQYKPIVGSLMYLTSTRPDIMFVTSLISRYMSRPIELHLQLEKRILRYLKGTTEYGLFYKEGTSKGGLLAYTDNDYADDHEDRKSTSGYVFLLSLGAVTWSMEFKEATNSDTVNHRGRICSSYGLHLSSHLDDENSQGTKS</sequence>
<keyword evidence="2" id="KW-1185">Reference proteome</keyword>
<dbReference type="PANTHER" id="PTHR11439:SF517">
    <property type="entry name" value="CYSTEINE-RICH RLK (RECEPTOR-LIKE PROTEIN KINASE) 8"/>
    <property type="match status" value="1"/>
</dbReference>
<name>A0AAV3RT44_LITER</name>
<gene>
    <name evidence="1" type="ORF">LIER_30998</name>
</gene>
<dbReference type="AlphaFoldDB" id="A0AAV3RT44"/>
<accession>A0AAV3RT44</accession>
<dbReference type="EMBL" id="BAABME010011352">
    <property type="protein sequence ID" value="GAA0183620.1"/>
    <property type="molecule type" value="Genomic_DNA"/>
</dbReference>
<comment type="caution">
    <text evidence="1">The sequence shown here is derived from an EMBL/GenBank/DDBJ whole genome shotgun (WGS) entry which is preliminary data.</text>
</comment>